<keyword evidence="2" id="KW-0560">Oxidoreductase</keyword>
<gene>
    <name evidence="2" type="ORF">ACFFVI_02655</name>
</gene>
<accession>A0ABV5LP36</accession>
<evidence type="ECO:0000313" key="3">
    <source>
        <dbReference type="Proteomes" id="UP001589748"/>
    </source>
</evidence>
<dbReference type="PANTHER" id="PTHR37539:SF1">
    <property type="entry name" value="ER-BOUND OXYGENASE MPAB_MPAB'_RUBBER OXYGENASE CATALYTIC DOMAIN-CONTAINING PROTEIN"/>
    <property type="match status" value="1"/>
</dbReference>
<dbReference type="PANTHER" id="PTHR37539">
    <property type="entry name" value="SECRETED PROTEIN-RELATED"/>
    <property type="match status" value="1"/>
</dbReference>
<comment type="caution">
    <text evidence="2">The sequence shown here is derived from an EMBL/GenBank/DDBJ whole genome shotgun (WGS) entry which is preliminary data.</text>
</comment>
<organism evidence="2 3">
    <name type="scientific">Kineococcus gynurae</name>
    <dbReference type="NCBI Taxonomy" id="452979"/>
    <lineage>
        <taxon>Bacteria</taxon>
        <taxon>Bacillati</taxon>
        <taxon>Actinomycetota</taxon>
        <taxon>Actinomycetes</taxon>
        <taxon>Kineosporiales</taxon>
        <taxon>Kineosporiaceae</taxon>
        <taxon>Kineococcus</taxon>
    </lineage>
</organism>
<reference evidence="2 3" key="1">
    <citation type="submission" date="2024-09" db="EMBL/GenBank/DDBJ databases">
        <authorList>
            <person name="Sun Q."/>
            <person name="Mori K."/>
        </authorList>
    </citation>
    <scope>NUCLEOTIDE SEQUENCE [LARGE SCALE GENOMIC DNA]</scope>
    <source>
        <strain evidence="2 3">TISTR 1856</strain>
    </source>
</reference>
<name>A0ABV5LP36_9ACTN</name>
<dbReference type="EMBL" id="JBHMDM010000001">
    <property type="protein sequence ID" value="MFB9375860.1"/>
    <property type="molecule type" value="Genomic_DNA"/>
</dbReference>
<evidence type="ECO:0000259" key="1">
    <source>
        <dbReference type="Pfam" id="PF09995"/>
    </source>
</evidence>
<evidence type="ECO:0000313" key="2">
    <source>
        <dbReference type="EMBL" id="MFB9375860.1"/>
    </source>
</evidence>
<protein>
    <submittedName>
        <fullName evidence="2">Oxygenase MpaB family protein</fullName>
        <ecNumber evidence="2">1.-.-.-</ecNumber>
    </submittedName>
</protein>
<sequence length="359" mass="38570">MTAFAPATAPRVPDDTTLLAAARRGDPLGDAAAAVRGGHRQVVEALRSGTTPPEEATAALVQDLLARTAAVAPDVLTTGSRPHFTVPPAVHVLDVGAGALIRSYAPPEPATILVGTGQLVDDTERRLWDTARWLNQIAEPGGLRPGRDGLVATASVRLMHAGVRRQVTRTRPPGPGAPVHISQLDLLRTWTDFTVAAPRAASRLGQDLTEEEYATFLTFWRHVGTLLGIEPELLAGVRRRRDAVELDARIVSLTPPPNADSRRLTEIGLTTLAHAWSDISPLPRRVTVPVIHAIARTLQGPELSDALGIPRAPAHRLVPVVAAAARWRRNRLRRNPIAWERMIERNLETAAGMIPAAGA</sequence>
<dbReference type="InterPro" id="IPR018713">
    <property type="entry name" value="MPAB/Lcp_cat_dom"/>
</dbReference>
<dbReference type="GO" id="GO:0016491">
    <property type="term" value="F:oxidoreductase activity"/>
    <property type="evidence" value="ECO:0007669"/>
    <property type="project" value="UniProtKB-KW"/>
</dbReference>
<dbReference type="Proteomes" id="UP001589748">
    <property type="component" value="Unassembled WGS sequence"/>
</dbReference>
<dbReference type="InterPro" id="IPR037473">
    <property type="entry name" value="Lcp-like"/>
</dbReference>
<keyword evidence="3" id="KW-1185">Reference proteome</keyword>
<dbReference type="EC" id="1.-.-.-" evidence="2"/>
<dbReference type="Pfam" id="PF09995">
    <property type="entry name" value="MPAB_Lcp_cat"/>
    <property type="match status" value="1"/>
</dbReference>
<dbReference type="RefSeq" id="WP_380139794.1">
    <property type="nucleotide sequence ID" value="NZ_JBHLUI010000012.1"/>
</dbReference>
<proteinExistence type="predicted"/>
<feature type="domain" description="ER-bound oxygenase mpaB/mpaB'/Rubber oxygenase catalytic" evidence="1">
    <location>
        <begin position="105"/>
        <end position="327"/>
    </location>
</feature>